<comment type="caution">
    <text evidence="4">The sequence shown here is derived from an EMBL/GenBank/DDBJ whole genome shotgun (WGS) entry which is preliminary data.</text>
</comment>
<evidence type="ECO:0000313" key="4">
    <source>
        <dbReference type="EMBL" id="OIQ70716.1"/>
    </source>
</evidence>
<name>A0A1J5PSY7_9ZZZZ</name>
<evidence type="ECO:0000259" key="3">
    <source>
        <dbReference type="Pfam" id="PF13458"/>
    </source>
</evidence>
<proteinExistence type="predicted"/>
<dbReference type="AlphaFoldDB" id="A0A1J5PSY7"/>
<organism evidence="4">
    <name type="scientific">mine drainage metagenome</name>
    <dbReference type="NCBI Taxonomy" id="410659"/>
    <lineage>
        <taxon>unclassified sequences</taxon>
        <taxon>metagenomes</taxon>
        <taxon>ecological metagenomes</taxon>
    </lineage>
</organism>
<keyword evidence="1" id="KW-0732">Signal</keyword>
<evidence type="ECO:0000256" key="1">
    <source>
        <dbReference type="ARBA" id="ARBA00022729"/>
    </source>
</evidence>
<accession>A0A1J5PSY7</accession>
<dbReference type="Pfam" id="PF13458">
    <property type="entry name" value="Peripla_BP_6"/>
    <property type="match status" value="1"/>
</dbReference>
<feature type="domain" description="Leucine-binding protein" evidence="3">
    <location>
        <begin position="2"/>
        <end position="139"/>
    </location>
</feature>
<dbReference type="InterPro" id="IPR028082">
    <property type="entry name" value="Peripla_BP_I"/>
</dbReference>
<reference evidence="4" key="1">
    <citation type="submission" date="2016-10" db="EMBL/GenBank/DDBJ databases">
        <title>Sequence of Gallionella enrichment culture.</title>
        <authorList>
            <person name="Poehlein A."/>
            <person name="Muehling M."/>
            <person name="Daniel R."/>
        </authorList>
    </citation>
    <scope>NUCLEOTIDE SEQUENCE</scope>
</reference>
<dbReference type="Gene3D" id="3.40.50.2300">
    <property type="match status" value="2"/>
</dbReference>
<evidence type="ECO:0000256" key="2">
    <source>
        <dbReference type="SAM" id="MobiDB-lite"/>
    </source>
</evidence>
<dbReference type="SUPFAM" id="SSF53822">
    <property type="entry name" value="Periplasmic binding protein-like I"/>
    <property type="match status" value="1"/>
</dbReference>
<feature type="region of interest" description="Disordered" evidence="2">
    <location>
        <begin position="156"/>
        <end position="179"/>
    </location>
</feature>
<dbReference type="EMBL" id="MLJW01004067">
    <property type="protein sequence ID" value="OIQ70716.1"/>
    <property type="molecule type" value="Genomic_DNA"/>
</dbReference>
<dbReference type="InterPro" id="IPR028081">
    <property type="entry name" value="Leu-bd"/>
</dbReference>
<sequence length="179" mass="18711">MGYKPLKWVIGSVGGDSTTLKALGVPAAVLAGATGASFLPSPTDTSDPYVAFFKKINDQYNKGRDTTWDNNALVGMNMAMILVQGLRAAGKNPTRKGLINALVTKGKTFAQAGLVPLGYSKTSHAGYTGYWFGTYNANGDLLPNGGKYTTLVTDSGSGAVTTSKYKRPALPANGLPTNK</sequence>
<protein>
    <recommendedName>
        <fullName evidence="3">Leucine-binding protein domain-containing protein</fullName>
    </recommendedName>
</protein>
<gene>
    <name evidence="4" type="ORF">GALL_476690</name>
</gene>